<organism evidence="2 3">
    <name type="scientific">Vitis vinifera</name>
    <name type="common">Grape</name>
    <dbReference type="NCBI Taxonomy" id="29760"/>
    <lineage>
        <taxon>Eukaryota</taxon>
        <taxon>Viridiplantae</taxon>
        <taxon>Streptophyta</taxon>
        <taxon>Embryophyta</taxon>
        <taxon>Tracheophyta</taxon>
        <taxon>Spermatophyta</taxon>
        <taxon>Magnoliopsida</taxon>
        <taxon>eudicotyledons</taxon>
        <taxon>Gunneridae</taxon>
        <taxon>Pentapetalae</taxon>
        <taxon>rosids</taxon>
        <taxon>Vitales</taxon>
        <taxon>Vitaceae</taxon>
        <taxon>Viteae</taxon>
        <taxon>Vitis</taxon>
    </lineage>
</organism>
<feature type="region of interest" description="Disordered" evidence="1">
    <location>
        <begin position="278"/>
        <end position="298"/>
    </location>
</feature>
<evidence type="ECO:0000256" key="1">
    <source>
        <dbReference type="SAM" id="MobiDB-lite"/>
    </source>
</evidence>
<proteinExistence type="predicted"/>
<dbReference type="EMBL" id="QGNW01000405">
    <property type="protein sequence ID" value="RVW72876.1"/>
    <property type="molecule type" value="Genomic_DNA"/>
</dbReference>
<dbReference type="Proteomes" id="UP000288805">
    <property type="component" value="Unassembled WGS sequence"/>
</dbReference>
<evidence type="ECO:0000313" key="2">
    <source>
        <dbReference type="EMBL" id="RVW72876.1"/>
    </source>
</evidence>
<dbReference type="AlphaFoldDB" id="A0A438GKY2"/>
<evidence type="ECO:0000313" key="3">
    <source>
        <dbReference type="Proteomes" id="UP000288805"/>
    </source>
</evidence>
<name>A0A438GKY2_VITVI</name>
<protein>
    <submittedName>
        <fullName evidence="2">Uncharacterized protein</fullName>
    </submittedName>
</protein>
<sequence length="376" mass="41447">MTAFAMFNPIFPVLLGTFVCLVFSFGLLLSLSVVAGCLGKLLATCFCCPPASFVGWRFFFGVESRFWDGDTGDVGFISWKKCLRTRKRPHLAMRRCSCQKSVDKLSAKEFRERFCIPNGAVQRWVPVSPAVLFKEFLHFTQIPPAYIHPNMVRVLMGCSILNMLFNLDLSMLELVINLPDSTKGAAKGHVLVKGVWAGLAEHPDRPFTPNQSLKDKGGDWWSGWRRPQPPFGHPGASVVRAEHTPRRMLEEVVAGEHFVLQDLPFYAAVQKADARTRKARLTNRESRSSPLPSISSGPGHLAGLNHSGSLLLAVERLALLAEEATSINQPGSPIRMQMQPGLCAAASPLSAPQGKKWGQKAKVCLLAGQALLPLYW</sequence>
<gene>
    <name evidence="2" type="ORF">CK203_057174</name>
</gene>
<reference evidence="2 3" key="1">
    <citation type="journal article" date="2018" name="PLoS Genet.">
        <title>Population sequencing reveals clonal diversity and ancestral inbreeding in the grapevine cultivar Chardonnay.</title>
        <authorList>
            <person name="Roach M.J."/>
            <person name="Johnson D.L."/>
            <person name="Bohlmann J."/>
            <person name="van Vuuren H.J."/>
            <person name="Jones S.J."/>
            <person name="Pretorius I.S."/>
            <person name="Schmidt S.A."/>
            <person name="Borneman A.R."/>
        </authorList>
    </citation>
    <scope>NUCLEOTIDE SEQUENCE [LARGE SCALE GENOMIC DNA]</scope>
    <source>
        <strain evidence="3">cv. Chardonnay</strain>
        <tissue evidence="2">Leaf</tissue>
    </source>
</reference>
<accession>A0A438GKY2</accession>
<feature type="compositionally biased region" description="Low complexity" evidence="1">
    <location>
        <begin position="288"/>
        <end position="298"/>
    </location>
</feature>
<feature type="compositionally biased region" description="Basic and acidic residues" evidence="1">
    <location>
        <begin position="278"/>
        <end position="287"/>
    </location>
</feature>
<comment type="caution">
    <text evidence="2">The sequence shown here is derived from an EMBL/GenBank/DDBJ whole genome shotgun (WGS) entry which is preliminary data.</text>
</comment>